<dbReference type="Gene3D" id="3.40.33.10">
    <property type="entry name" value="CAP"/>
    <property type="match status" value="1"/>
</dbReference>
<reference evidence="3 5" key="2">
    <citation type="submission" date="2017-06" db="EMBL/GenBank/DDBJ databases">
        <authorList>
            <consortium name="Pathogen Informatics"/>
        </authorList>
    </citation>
    <scope>NUCLEOTIDE SEQUENCE [LARGE SCALE GENOMIC DNA]</scope>
    <source>
        <strain evidence="3 5">NCTC12947</strain>
    </source>
</reference>
<keyword evidence="4" id="KW-1185">Reference proteome</keyword>
<dbReference type="SUPFAM" id="SSF55797">
    <property type="entry name" value="PR-1-like"/>
    <property type="match status" value="1"/>
</dbReference>
<dbReference type="KEGG" id="chg:AXF12_02050"/>
<reference evidence="2 4" key="1">
    <citation type="submission" date="2016-02" db="EMBL/GenBank/DDBJ databases">
        <authorList>
            <person name="Holder M.E."/>
            <person name="Ajami N.J."/>
            <person name="Petrosino J.F."/>
        </authorList>
    </citation>
    <scope>NUCLEOTIDE SEQUENCE [LARGE SCALE GENOMIC DNA]</scope>
    <source>
        <strain evidence="2 4">CCUG 32990</strain>
    </source>
</reference>
<dbReference type="Pfam" id="PF00188">
    <property type="entry name" value="CAP"/>
    <property type="match status" value="1"/>
</dbReference>
<proteinExistence type="predicted"/>
<evidence type="ECO:0000313" key="2">
    <source>
        <dbReference type="EMBL" id="AMD84422.1"/>
    </source>
</evidence>
<dbReference type="Proteomes" id="UP000065822">
    <property type="component" value="Chromosome"/>
</dbReference>
<evidence type="ECO:0000259" key="1">
    <source>
        <dbReference type="Pfam" id="PF00188"/>
    </source>
</evidence>
<sequence length="168" mass="19100">MKKFLFITVILVSALQCSKAQDNKEDNPQQKQQTTTLKGNDLLLKLVNEQRAKGCNCGSTRFRPAPALVWSNQLEKIAQKHSEYMYEKQELTHGDGMDAPGRRLREGGYKYTTWAENVAAGQKNEREVIKSWLSSPPHCANIMNPNLQEMGIGRKGNYWTQLFATPKQ</sequence>
<name>A0AAX2GY81_9FLAO</name>
<evidence type="ECO:0000313" key="4">
    <source>
        <dbReference type="Proteomes" id="UP000065822"/>
    </source>
</evidence>
<evidence type="ECO:0000313" key="5">
    <source>
        <dbReference type="Proteomes" id="UP000215539"/>
    </source>
</evidence>
<dbReference type="EMBL" id="CP014227">
    <property type="protein sequence ID" value="AMD84422.1"/>
    <property type="molecule type" value="Genomic_DNA"/>
</dbReference>
<protein>
    <submittedName>
        <fullName evidence="2">SCP-like extracellular protein</fullName>
    </submittedName>
    <submittedName>
        <fullName evidence="3">Uncharacterized protein, YkwD family</fullName>
    </submittedName>
</protein>
<dbReference type="PANTHER" id="PTHR31157">
    <property type="entry name" value="SCP DOMAIN-CONTAINING PROTEIN"/>
    <property type="match status" value="1"/>
</dbReference>
<organism evidence="3 5">
    <name type="scientific">Capnocytophaga haemolytica</name>
    <dbReference type="NCBI Taxonomy" id="45243"/>
    <lineage>
        <taxon>Bacteria</taxon>
        <taxon>Pseudomonadati</taxon>
        <taxon>Bacteroidota</taxon>
        <taxon>Flavobacteriia</taxon>
        <taxon>Flavobacteriales</taxon>
        <taxon>Flavobacteriaceae</taxon>
        <taxon>Capnocytophaga</taxon>
    </lineage>
</organism>
<dbReference type="RefSeq" id="WP_066427988.1">
    <property type="nucleotide sequence ID" value="NZ_CP014227.1"/>
</dbReference>
<dbReference type="PANTHER" id="PTHR31157:SF1">
    <property type="entry name" value="SCP DOMAIN-CONTAINING PROTEIN"/>
    <property type="match status" value="1"/>
</dbReference>
<dbReference type="AlphaFoldDB" id="A0AAX2GY81"/>
<dbReference type="InterPro" id="IPR014044">
    <property type="entry name" value="CAP_dom"/>
</dbReference>
<evidence type="ECO:0000313" key="3">
    <source>
        <dbReference type="EMBL" id="SNV10654.1"/>
    </source>
</evidence>
<dbReference type="CDD" id="cd05379">
    <property type="entry name" value="CAP_bacterial"/>
    <property type="match status" value="1"/>
</dbReference>
<accession>A0AAX2GY81</accession>
<dbReference type="Proteomes" id="UP000215539">
    <property type="component" value="Chromosome 1"/>
</dbReference>
<feature type="domain" description="SCP" evidence="1">
    <location>
        <begin position="45"/>
        <end position="157"/>
    </location>
</feature>
<dbReference type="EMBL" id="LT906449">
    <property type="protein sequence ID" value="SNV10654.1"/>
    <property type="molecule type" value="Genomic_DNA"/>
</dbReference>
<dbReference type="InterPro" id="IPR035940">
    <property type="entry name" value="CAP_sf"/>
</dbReference>
<gene>
    <name evidence="2" type="ORF">AXF12_02050</name>
    <name evidence="3" type="ORF">SAMEA44541418_01341</name>
</gene>